<dbReference type="KEGG" id="mpof:MPOR_40080"/>
<proteinExistence type="predicted"/>
<feature type="region of interest" description="Disordered" evidence="1">
    <location>
        <begin position="26"/>
        <end position="51"/>
    </location>
</feature>
<reference evidence="2 3" key="1">
    <citation type="journal article" date="2019" name="Emerg. Microbes Infect.">
        <title>Comprehensive subspecies identification of 175 nontuberculous mycobacteria species based on 7547 genomic profiles.</title>
        <authorList>
            <person name="Matsumoto Y."/>
            <person name="Kinjo T."/>
            <person name="Motooka D."/>
            <person name="Nabeya D."/>
            <person name="Jung N."/>
            <person name="Uechi K."/>
            <person name="Horii T."/>
            <person name="Iida T."/>
            <person name="Fujita J."/>
            <person name="Nakamura S."/>
        </authorList>
    </citation>
    <scope>NUCLEOTIDE SEQUENCE [LARGE SCALE GENOMIC DNA]</scope>
    <source>
        <strain evidence="2 3">JCM 12603</strain>
    </source>
</reference>
<keyword evidence="3" id="KW-1185">Reference proteome</keyword>
<organism evidence="2 3">
    <name type="scientific">Mycolicibacterium poriferae</name>
    <dbReference type="NCBI Taxonomy" id="39694"/>
    <lineage>
        <taxon>Bacteria</taxon>
        <taxon>Bacillati</taxon>
        <taxon>Actinomycetota</taxon>
        <taxon>Actinomycetes</taxon>
        <taxon>Mycobacteriales</taxon>
        <taxon>Mycobacteriaceae</taxon>
        <taxon>Mycolicibacterium</taxon>
    </lineage>
</organism>
<accession>A0A6N4VB70</accession>
<evidence type="ECO:0000313" key="2">
    <source>
        <dbReference type="EMBL" id="BBX52982.1"/>
    </source>
</evidence>
<gene>
    <name evidence="2" type="ORF">MPOR_40080</name>
</gene>
<protein>
    <submittedName>
        <fullName evidence="2">Uncharacterized protein</fullName>
    </submittedName>
</protein>
<evidence type="ECO:0000313" key="3">
    <source>
        <dbReference type="Proteomes" id="UP000466785"/>
    </source>
</evidence>
<evidence type="ECO:0000256" key="1">
    <source>
        <dbReference type="SAM" id="MobiDB-lite"/>
    </source>
</evidence>
<name>A0A6N4VB70_9MYCO</name>
<dbReference type="EMBL" id="AP022570">
    <property type="protein sequence ID" value="BBX52982.1"/>
    <property type="molecule type" value="Genomic_DNA"/>
</dbReference>
<dbReference type="AlphaFoldDB" id="A0A6N4VB70"/>
<sequence>MLADQGLGQAQRVDQFVHASGGFAQLQHDGDAHRRSQGSQQLAGGVEDGAGRQFGRRRATVVVSGGRVSLSGNDFH</sequence>
<dbReference type="Proteomes" id="UP000466785">
    <property type="component" value="Chromosome"/>
</dbReference>